<keyword evidence="8 17" id="KW-0732">Signal</keyword>
<dbReference type="PANTHER" id="PTHR46279">
    <property type="entry name" value="RING/U-BOX SUPERFAMILY PROTEIN"/>
    <property type="match status" value="1"/>
</dbReference>
<proteinExistence type="inferred from homology"/>
<feature type="transmembrane region" description="Helical" evidence="16">
    <location>
        <begin position="257"/>
        <end position="280"/>
    </location>
</feature>
<keyword evidence="20" id="KW-1185">Reference proteome</keyword>
<evidence type="ECO:0000256" key="16">
    <source>
        <dbReference type="SAM" id="Phobius"/>
    </source>
</evidence>
<keyword evidence="12 16" id="KW-1133">Transmembrane helix</keyword>
<keyword evidence="6 16" id="KW-0812">Transmembrane</keyword>
<name>A0ABU6VFF2_9FABA</name>
<evidence type="ECO:0000313" key="20">
    <source>
        <dbReference type="Proteomes" id="UP001341840"/>
    </source>
</evidence>
<evidence type="ECO:0000256" key="8">
    <source>
        <dbReference type="ARBA" id="ARBA00022729"/>
    </source>
</evidence>
<feature type="domain" description="RING-type" evidence="18">
    <location>
        <begin position="337"/>
        <end position="379"/>
    </location>
</feature>
<dbReference type="SUPFAM" id="SSF57850">
    <property type="entry name" value="RING/U-box"/>
    <property type="match status" value="1"/>
</dbReference>
<feature type="chain" id="PRO_5046984552" description="RING-type E3 ubiquitin transferase" evidence="17">
    <location>
        <begin position="27"/>
        <end position="406"/>
    </location>
</feature>
<dbReference type="Pfam" id="PF13947">
    <property type="entry name" value="GUB_WAK_bind"/>
    <property type="match status" value="1"/>
</dbReference>
<keyword evidence="5" id="KW-0808">Transferase</keyword>
<dbReference type="InterPro" id="IPR046948">
    <property type="entry name" value="ATL20-22-like"/>
</dbReference>
<dbReference type="Proteomes" id="UP001341840">
    <property type="component" value="Unassembled WGS sequence"/>
</dbReference>
<evidence type="ECO:0000256" key="13">
    <source>
        <dbReference type="ARBA" id="ARBA00023136"/>
    </source>
</evidence>
<keyword evidence="9 15" id="KW-0863">Zinc-finger</keyword>
<dbReference type="PROSITE" id="PS50089">
    <property type="entry name" value="ZF_RING_2"/>
    <property type="match status" value="1"/>
</dbReference>
<keyword evidence="11" id="KW-0862">Zinc</keyword>
<dbReference type="InterPro" id="IPR025287">
    <property type="entry name" value="WAK_GUB"/>
</dbReference>
<evidence type="ECO:0000256" key="14">
    <source>
        <dbReference type="ARBA" id="ARBA00024209"/>
    </source>
</evidence>
<comment type="pathway">
    <text evidence="3">Protein modification; protein ubiquitination.</text>
</comment>
<evidence type="ECO:0000259" key="18">
    <source>
        <dbReference type="PROSITE" id="PS50089"/>
    </source>
</evidence>
<keyword evidence="7" id="KW-0479">Metal-binding</keyword>
<keyword evidence="13 16" id="KW-0472">Membrane</keyword>
<dbReference type="InterPro" id="IPR013083">
    <property type="entry name" value="Znf_RING/FYVE/PHD"/>
</dbReference>
<evidence type="ECO:0000256" key="3">
    <source>
        <dbReference type="ARBA" id="ARBA00004906"/>
    </source>
</evidence>
<evidence type="ECO:0000256" key="11">
    <source>
        <dbReference type="ARBA" id="ARBA00022833"/>
    </source>
</evidence>
<evidence type="ECO:0000256" key="17">
    <source>
        <dbReference type="SAM" id="SignalP"/>
    </source>
</evidence>
<keyword evidence="10" id="KW-0833">Ubl conjugation pathway</keyword>
<gene>
    <name evidence="19" type="ORF">PIB30_036858</name>
</gene>
<comment type="catalytic activity">
    <reaction evidence="1">
        <text>S-ubiquitinyl-[E2 ubiquitin-conjugating enzyme]-L-cysteine + [acceptor protein]-L-lysine = [E2 ubiquitin-conjugating enzyme]-L-cysteine + N(6)-ubiquitinyl-[acceptor protein]-L-lysine.</text>
        <dbReference type="EC" id="2.3.2.27"/>
    </reaction>
</comment>
<evidence type="ECO:0000256" key="6">
    <source>
        <dbReference type="ARBA" id="ARBA00022692"/>
    </source>
</evidence>
<dbReference type="EMBL" id="JASCZI010151217">
    <property type="protein sequence ID" value="MED6171026.1"/>
    <property type="molecule type" value="Genomic_DNA"/>
</dbReference>
<evidence type="ECO:0000256" key="12">
    <source>
        <dbReference type="ARBA" id="ARBA00022989"/>
    </source>
</evidence>
<reference evidence="19 20" key="1">
    <citation type="journal article" date="2023" name="Plants (Basel)">
        <title>Bridging the Gap: Combining Genomics and Transcriptomics Approaches to Understand Stylosanthes scabra, an Orphan Legume from the Brazilian Caatinga.</title>
        <authorList>
            <person name="Ferreira-Neto J.R.C."/>
            <person name="da Silva M.D."/>
            <person name="Binneck E."/>
            <person name="de Melo N.F."/>
            <person name="da Silva R.H."/>
            <person name="de Melo A.L.T.M."/>
            <person name="Pandolfi V."/>
            <person name="Bustamante F.O."/>
            <person name="Brasileiro-Vidal A.C."/>
            <person name="Benko-Iseppon A.M."/>
        </authorList>
    </citation>
    <scope>NUCLEOTIDE SEQUENCE [LARGE SCALE GENOMIC DNA]</scope>
    <source>
        <tissue evidence="19">Leaves</tissue>
    </source>
</reference>
<organism evidence="19 20">
    <name type="scientific">Stylosanthes scabra</name>
    <dbReference type="NCBI Taxonomy" id="79078"/>
    <lineage>
        <taxon>Eukaryota</taxon>
        <taxon>Viridiplantae</taxon>
        <taxon>Streptophyta</taxon>
        <taxon>Embryophyta</taxon>
        <taxon>Tracheophyta</taxon>
        <taxon>Spermatophyta</taxon>
        <taxon>Magnoliopsida</taxon>
        <taxon>eudicotyledons</taxon>
        <taxon>Gunneridae</taxon>
        <taxon>Pentapetalae</taxon>
        <taxon>rosids</taxon>
        <taxon>fabids</taxon>
        <taxon>Fabales</taxon>
        <taxon>Fabaceae</taxon>
        <taxon>Papilionoideae</taxon>
        <taxon>50 kb inversion clade</taxon>
        <taxon>dalbergioids sensu lato</taxon>
        <taxon>Dalbergieae</taxon>
        <taxon>Pterocarpus clade</taxon>
        <taxon>Stylosanthes</taxon>
    </lineage>
</organism>
<feature type="signal peptide" evidence="17">
    <location>
        <begin position="1"/>
        <end position="26"/>
    </location>
</feature>
<sequence length="406" mass="45186">MASSLLVAQLCLLVFSVFHNLQITRSKQQVCDVKSCGEIQDIQFPFDLKESNQDPRCSYYPDPSFQLSCNRNNLTQTQTILTLPKTGGLLINNIDYEEQTIQVNDPKGCLPKRFLQNKWNLSDSPFMLDTARYRYFNLTFLSCPSNWTKSMGIPRIACLSDNNTGNSVIVSGLRPIDTSSTCDVISTALVPLPIVDMPQWPFWPDLNNDIGLAWTQPRCWECAVTAQRCGFVNDKTSRVGCFSTPTKTPGISSSAKYGLTLGVGVPGLLCLIGLSCFICGKVKVNIHRRRPIREFTTTISLQPITLGMGLDKSTIEKYPKTLIGESGRLLKPSDNTCSICLSEYEPKDTLRTIPECSHYFHADCIDEWLRMNGTCPLCRNTPGAAYRVNPSFSSLSYNTSSMSSTP</sequence>
<evidence type="ECO:0000256" key="4">
    <source>
        <dbReference type="ARBA" id="ARBA00012483"/>
    </source>
</evidence>
<evidence type="ECO:0000256" key="5">
    <source>
        <dbReference type="ARBA" id="ARBA00022679"/>
    </source>
</evidence>
<dbReference type="PANTHER" id="PTHR46279:SF31">
    <property type="entry name" value="RING-H2 FINGER PROTEIN ATL20-LIKE ISOFORM X1"/>
    <property type="match status" value="1"/>
</dbReference>
<dbReference type="CDD" id="cd16461">
    <property type="entry name" value="RING-H2_EL5-like"/>
    <property type="match status" value="1"/>
</dbReference>
<evidence type="ECO:0000256" key="1">
    <source>
        <dbReference type="ARBA" id="ARBA00000900"/>
    </source>
</evidence>
<protein>
    <recommendedName>
        <fullName evidence="4">RING-type E3 ubiquitin transferase</fullName>
        <ecNumber evidence="4">2.3.2.27</ecNumber>
    </recommendedName>
</protein>
<evidence type="ECO:0000256" key="2">
    <source>
        <dbReference type="ARBA" id="ARBA00004167"/>
    </source>
</evidence>
<evidence type="ECO:0000256" key="10">
    <source>
        <dbReference type="ARBA" id="ARBA00022786"/>
    </source>
</evidence>
<dbReference type="Pfam" id="PF13639">
    <property type="entry name" value="zf-RING_2"/>
    <property type="match status" value="1"/>
</dbReference>
<dbReference type="Gene3D" id="3.30.40.10">
    <property type="entry name" value="Zinc/RING finger domain, C3HC4 (zinc finger)"/>
    <property type="match status" value="1"/>
</dbReference>
<evidence type="ECO:0000313" key="19">
    <source>
        <dbReference type="EMBL" id="MED6171026.1"/>
    </source>
</evidence>
<evidence type="ECO:0000256" key="15">
    <source>
        <dbReference type="PROSITE-ProRule" id="PRU00175"/>
    </source>
</evidence>
<evidence type="ECO:0000256" key="7">
    <source>
        <dbReference type="ARBA" id="ARBA00022723"/>
    </source>
</evidence>
<comment type="caution">
    <text evidence="19">The sequence shown here is derived from an EMBL/GenBank/DDBJ whole genome shotgun (WGS) entry which is preliminary data.</text>
</comment>
<evidence type="ECO:0000256" key="9">
    <source>
        <dbReference type="ARBA" id="ARBA00022771"/>
    </source>
</evidence>
<comment type="similarity">
    <text evidence="14">Belongs to the RING-type zinc finger family. ATL subfamily.</text>
</comment>
<dbReference type="EC" id="2.3.2.27" evidence="4"/>
<comment type="subcellular location">
    <subcellularLocation>
        <location evidence="2">Membrane</location>
        <topology evidence="2">Single-pass membrane protein</topology>
    </subcellularLocation>
</comment>
<dbReference type="SMART" id="SM00184">
    <property type="entry name" value="RING"/>
    <property type="match status" value="1"/>
</dbReference>
<accession>A0ABU6VFF2</accession>
<dbReference type="InterPro" id="IPR001841">
    <property type="entry name" value="Znf_RING"/>
</dbReference>